<evidence type="ECO:0000259" key="2">
    <source>
        <dbReference type="Pfam" id="PF05170"/>
    </source>
</evidence>
<dbReference type="InterPro" id="IPR052894">
    <property type="entry name" value="AsmA-related"/>
</dbReference>
<dbReference type="RefSeq" id="WP_100081441.1">
    <property type="nucleotide sequence ID" value="NZ_NQVN01000010.1"/>
</dbReference>
<dbReference type="AlphaFoldDB" id="A0A2G9WUN3"/>
<protein>
    <recommendedName>
        <fullName evidence="2">AsmA domain-containing protein</fullName>
    </recommendedName>
</protein>
<gene>
    <name evidence="3" type="ORF">CJ014_15780</name>
</gene>
<proteinExistence type="predicted"/>
<name>A0A2G9WUN3_9HYPH</name>
<organism evidence="3 4">
    <name type="scientific">Pleomorphomonas carboxyditropha</name>
    <dbReference type="NCBI Taxonomy" id="2023338"/>
    <lineage>
        <taxon>Bacteria</taxon>
        <taxon>Pseudomonadati</taxon>
        <taxon>Pseudomonadota</taxon>
        <taxon>Alphaproteobacteria</taxon>
        <taxon>Hyphomicrobiales</taxon>
        <taxon>Pleomorphomonadaceae</taxon>
        <taxon>Pleomorphomonas</taxon>
    </lineage>
</organism>
<evidence type="ECO:0000313" key="3">
    <source>
        <dbReference type="EMBL" id="PIO98418.1"/>
    </source>
</evidence>
<feature type="domain" description="AsmA" evidence="2">
    <location>
        <begin position="622"/>
        <end position="789"/>
    </location>
</feature>
<reference evidence="3 4" key="1">
    <citation type="submission" date="2017-08" db="EMBL/GenBank/DDBJ databases">
        <title>Pleomorphomonas carboxidotrophicus sp. nov., a new mesophilic hydrogenogenic carboxidotroph.</title>
        <authorList>
            <person name="Esquivel-Elizondo S."/>
            <person name="Krajmalnik-Brown R."/>
            <person name="Maldonado J."/>
        </authorList>
    </citation>
    <scope>NUCLEOTIDE SEQUENCE [LARGE SCALE GENOMIC DNA]</scope>
    <source>
        <strain evidence="3 4">SVCO-16</strain>
    </source>
</reference>
<dbReference type="PANTHER" id="PTHR30441:SF4">
    <property type="entry name" value="PROTEIN ASMA"/>
    <property type="match status" value="1"/>
</dbReference>
<comment type="caution">
    <text evidence="3">The sequence shown here is derived from an EMBL/GenBank/DDBJ whole genome shotgun (WGS) entry which is preliminary data.</text>
</comment>
<keyword evidence="4" id="KW-1185">Reference proteome</keyword>
<dbReference type="Proteomes" id="UP000231070">
    <property type="component" value="Unassembled WGS sequence"/>
</dbReference>
<sequence>MVRVVTALSGLVLVVLALRLAMAPLFPLDKFVAPAIAAFEAETGTVVKVGDADLELLPTPRVVATDVGIVLPDGLGNLHADRLLLALGPLPFLSGSAELGSVTVERPTLSLSLEGGDLDPAKAIGALAELAGRATSRHFLATDGRLSVSAGGVQTSLDGVTVSASRADGGDRLVLQAMLNRTPLSLTMEAGSAGAARAHFTTPAMSLGLDGGLAGGAFAGRLDLMVPDAAALGGPFAVASGPVRLDGAVTLATGRAEMIDASATAFGGSGRLSAALDLGPPRASVDLHADFGRLPAESLATLASLAARLGFDPVAGRAPLDAGLDLKLADLALAAGSIRNVRLTAVDRDGRFGALLDATAGQGTLSSRLDLVPDGDGRRLGAFFAVKDAEVGDVVALAGLALPLTGRLAGDLRLSAHGRSTDELAATLAVDGAGQLRDGKLGGLPLVGGAALPTLSQLSADLSVVGLDKPARLTGQATVSSGVVFLEATAAPRRLIEGGAAPVELRLNGPTLSAGFDGDVDPVALAADGSLTLASRRLSALAGVAGLPDSASLDGRLEAGAGRLTLSDARLMLGDGAFSGLIDLSAAGDRGRLTGRLSGDTVDVAALAGVLADALSGAGRQLAAAIDADLRIEASRIAAGPVAAAGGPVDLRVGGKGAEIGLPRLSLGGGSGTATLTVKAGDRPAFAAKGKLEGARLASLAPVIGAAVDGELDLTADIGAAGKTRADLFKSAAGTAEFSVAHGVLDGLDPVALIGRLARAVQVGVGADPGRVGFDKLSGRLKLARGVATGDNLAFAAGGLQLSGSGSLGLASGALDLRLRPKMKGYPDFEVPVAVVGPLTAPRLYPDIPGLSADPASGYARLATMDGGFARLIGGEAAPKLEAVGPDAMTSMIDKLSEPSKPAEPPVASIASPAIAAPLPPVRPSGLASAAQRGQASRPPVLAGGPLDLGALGRTPGPAAPVNTRAAQCRPGRDGRCIP</sequence>
<dbReference type="GO" id="GO:0090313">
    <property type="term" value="P:regulation of protein targeting to membrane"/>
    <property type="evidence" value="ECO:0007669"/>
    <property type="project" value="TreeGrafter"/>
</dbReference>
<dbReference type="Pfam" id="PF05170">
    <property type="entry name" value="AsmA"/>
    <property type="match status" value="1"/>
</dbReference>
<feature type="region of interest" description="Disordered" evidence="1">
    <location>
        <begin position="924"/>
        <end position="979"/>
    </location>
</feature>
<dbReference type="GO" id="GO:0005886">
    <property type="term" value="C:plasma membrane"/>
    <property type="evidence" value="ECO:0007669"/>
    <property type="project" value="TreeGrafter"/>
</dbReference>
<feature type="compositionally biased region" description="Low complexity" evidence="1">
    <location>
        <begin position="939"/>
        <end position="953"/>
    </location>
</feature>
<dbReference type="PANTHER" id="PTHR30441">
    <property type="entry name" value="DUF748 DOMAIN-CONTAINING PROTEIN"/>
    <property type="match status" value="1"/>
</dbReference>
<dbReference type="OrthoDB" id="5439561at2"/>
<dbReference type="EMBL" id="NQVN01000010">
    <property type="protein sequence ID" value="PIO98418.1"/>
    <property type="molecule type" value="Genomic_DNA"/>
</dbReference>
<evidence type="ECO:0000256" key="1">
    <source>
        <dbReference type="SAM" id="MobiDB-lite"/>
    </source>
</evidence>
<dbReference type="InterPro" id="IPR007844">
    <property type="entry name" value="AsmA"/>
</dbReference>
<evidence type="ECO:0000313" key="4">
    <source>
        <dbReference type="Proteomes" id="UP000231070"/>
    </source>
</evidence>
<accession>A0A2G9WUN3</accession>